<organism evidence="4 5">
    <name type="scientific">Myotis brandtii</name>
    <name type="common">Brandt's bat</name>
    <dbReference type="NCBI Taxonomy" id="109478"/>
    <lineage>
        <taxon>Eukaryota</taxon>
        <taxon>Metazoa</taxon>
        <taxon>Chordata</taxon>
        <taxon>Craniata</taxon>
        <taxon>Vertebrata</taxon>
        <taxon>Euteleostomi</taxon>
        <taxon>Mammalia</taxon>
        <taxon>Eutheria</taxon>
        <taxon>Laurasiatheria</taxon>
        <taxon>Chiroptera</taxon>
        <taxon>Yangochiroptera</taxon>
        <taxon>Vespertilionidae</taxon>
        <taxon>Myotis</taxon>
    </lineage>
</organism>
<dbReference type="Proteomes" id="UP000052978">
    <property type="component" value="Unassembled WGS sequence"/>
</dbReference>
<evidence type="ECO:0000313" key="5">
    <source>
        <dbReference type="Proteomes" id="UP000052978"/>
    </source>
</evidence>
<dbReference type="PANTHER" id="PTHR16181:SF29">
    <property type="entry name" value="PROTEIN FAM83A-RELATED"/>
    <property type="match status" value="1"/>
</dbReference>
<dbReference type="InterPro" id="IPR050944">
    <property type="entry name" value="FAM83"/>
</dbReference>
<name>S7NS22_MYOBR</name>
<dbReference type="PANTHER" id="PTHR16181">
    <property type="entry name" value="PROTEIN FAM83A-RELATED"/>
    <property type="match status" value="1"/>
</dbReference>
<feature type="compositionally biased region" description="Low complexity" evidence="2">
    <location>
        <begin position="378"/>
        <end position="417"/>
    </location>
</feature>
<dbReference type="GO" id="GO:0019901">
    <property type="term" value="F:protein kinase binding"/>
    <property type="evidence" value="ECO:0007669"/>
    <property type="project" value="TreeGrafter"/>
</dbReference>
<dbReference type="CDD" id="cd09181">
    <property type="entry name" value="PLDc_FAM83A_N"/>
    <property type="match status" value="1"/>
</dbReference>
<reference evidence="4 5" key="1">
    <citation type="journal article" date="2013" name="Nat. Commun.">
        <title>Genome analysis reveals insights into physiology and longevity of the Brandt's bat Myotis brandtii.</title>
        <authorList>
            <person name="Seim I."/>
            <person name="Fang X."/>
            <person name="Xiong Z."/>
            <person name="Lobanov A.V."/>
            <person name="Huang Z."/>
            <person name="Ma S."/>
            <person name="Feng Y."/>
            <person name="Turanov A.A."/>
            <person name="Zhu Y."/>
            <person name="Lenz T.L."/>
            <person name="Gerashchenko M.V."/>
            <person name="Fan D."/>
            <person name="Hee Yim S."/>
            <person name="Yao X."/>
            <person name="Jordan D."/>
            <person name="Xiong Y."/>
            <person name="Ma Y."/>
            <person name="Lyapunov A.N."/>
            <person name="Chen G."/>
            <person name="Kulakova O.I."/>
            <person name="Sun Y."/>
            <person name="Lee S.G."/>
            <person name="Bronson R.T."/>
            <person name="Moskalev A.A."/>
            <person name="Sunyaev S.R."/>
            <person name="Zhang G."/>
            <person name="Krogh A."/>
            <person name="Wang J."/>
            <person name="Gladyshev V.N."/>
        </authorList>
    </citation>
    <scope>NUCLEOTIDE SEQUENCE [LARGE SCALE GENOMIC DNA]</scope>
</reference>
<dbReference type="Gene3D" id="3.30.870.10">
    <property type="entry name" value="Endonuclease Chain A"/>
    <property type="match status" value="2"/>
</dbReference>
<accession>S7NS22</accession>
<sequence>MSRARHVGKIRRRLEDVKSQWVRLARADFSDHESARLATDALLDGGPEAYRQVLSQEGEVDFLSSAETQYIQAQAKEPPCTPDTPGGAGAEAGTKGLDSCSLQSGTYYPVASEDSEPALLHTWASAEKPYLKERSSTTVYFQTDKHSNIRDLIRRCITRTSQVLAILMDVFTDVEIFCDILEAANKRGVLVCVLLDQGGVPLFQEMCDKVQVSDRHLKVLAILMDVFTDVEIFCDILEAANKRGVLVCVLLDQGGVPLFQEMCDKVQVSDRHLKNISIRSVEAEVYCAKSGRKFAGQVQEKFIISDWRYVLSGSYSFTWLCGHVHRNILSKFTGQAVALFDQEFRHLYAASQPVMGLKCPRLVAPLPPRAGRSPPPGRLSGSSCSASGRLSSNPFSSPSTGSNPQNRSLSVSSGPSSLPAPNPPPPPRFQLYQGLWGALAPQAHFCLRPHSPLALYSKLSACRPPRLQLEQLGLLPRAPHVWRPFLQASPRF</sequence>
<feature type="region of interest" description="Disordered" evidence="2">
    <location>
        <begin position="366"/>
        <end position="425"/>
    </location>
</feature>
<evidence type="ECO:0000259" key="3">
    <source>
        <dbReference type="Pfam" id="PF07894"/>
    </source>
</evidence>
<keyword evidence="5" id="KW-1185">Reference proteome</keyword>
<dbReference type="EMBL" id="KE164703">
    <property type="protein sequence ID" value="EPQ19570.1"/>
    <property type="molecule type" value="Genomic_DNA"/>
</dbReference>
<protein>
    <submittedName>
        <fullName evidence="4">Protein FAM83A</fullName>
    </submittedName>
</protein>
<comment type="similarity">
    <text evidence="1">Belongs to the FAM83 family.</text>
</comment>
<dbReference type="Pfam" id="PF07894">
    <property type="entry name" value="SACK1"/>
    <property type="match status" value="1"/>
</dbReference>
<evidence type="ECO:0000313" key="4">
    <source>
        <dbReference type="EMBL" id="EPQ19570.1"/>
    </source>
</evidence>
<proteinExistence type="inferred from homology"/>
<dbReference type="GO" id="GO:0007173">
    <property type="term" value="P:epidermal growth factor receptor signaling pathway"/>
    <property type="evidence" value="ECO:0007669"/>
    <property type="project" value="TreeGrafter"/>
</dbReference>
<gene>
    <name evidence="4" type="ORF">D623_10012478</name>
</gene>
<feature type="region of interest" description="Disordered" evidence="2">
    <location>
        <begin position="74"/>
        <end position="95"/>
    </location>
</feature>
<evidence type="ECO:0000256" key="2">
    <source>
        <dbReference type="SAM" id="MobiDB-lite"/>
    </source>
</evidence>
<dbReference type="InterPro" id="IPR012461">
    <property type="entry name" value="SACK1"/>
</dbReference>
<dbReference type="AlphaFoldDB" id="S7NS22"/>
<feature type="compositionally biased region" description="Pro residues" evidence="2">
    <location>
        <begin position="366"/>
        <end position="377"/>
    </location>
</feature>
<evidence type="ECO:0000256" key="1">
    <source>
        <dbReference type="ARBA" id="ARBA00006937"/>
    </source>
</evidence>
<feature type="domain" description="Scaffolding anchor of CK1" evidence="3">
    <location>
        <begin position="218"/>
        <end position="353"/>
    </location>
</feature>
<dbReference type="SUPFAM" id="SSF56024">
    <property type="entry name" value="Phospholipase D/nuclease"/>
    <property type="match status" value="2"/>
</dbReference>